<evidence type="ECO:0000259" key="6">
    <source>
        <dbReference type="PROSITE" id="PS50977"/>
    </source>
</evidence>
<evidence type="ECO:0000313" key="7">
    <source>
        <dbReference type="EMBL" id="QSI76318.1"/>
    </source>
</evidence>
<dbReference type="RefSeq" id="WP_206254029.1">
    <property type="nucleotide sequence ID" value="NZ_CP071060.1"/>
</dbReference>
<proteinExistence type="predicted"/>
<keyword evidence="8" id="KW-1185">Reference proteome</keyword>
<feature type="DNA-binding region" description="H-T-H motif" evidence="4">
    <location>
        <begin position="48"/>
        <end position="67"/>
    </location>
</feature>
<dbReference type="Pfam" id="PF21306">
    <property type="entry name" value="TetR_C_40"/>
    <property type="match status" value="1"/>
</dbReference>
<dbReference type="InterPro" id="IPR001647">
    <property type="entry name" value="HTH_TetR"/>
</dbReference>
<evidence type="ECO:0000313" key="8">
    <source>
        <dbReference type="Proteomes" id="UP000663570"/>
    </source>
</evidence>
<dbReference type="Proteomes" id="UP000663570">
    <property type="component" value="Chromosome"/>
</dbReference>
<dbReference type="PRINTS" id="PR00455">
    <property type="entry name" value="HTHTETR"/>
</dbReference>
<gene>
    <name evidence="7" type="ORF">JY500_17890</name>
</gene>
<evidence type="ECO:0000256" key="4">
    <source>
        <dbReference type="PROSITE-ProRule" id="PRU00335"/>
    </source>
</evidence>
<dbReference type="EMBL" id="CP071060">
    <property type="protein sequence ID" value="QSI76318.1"/>
    <property type="molecule type" value="Genomic_DNA"/>
</dbReference>
<protein>
    <submittedName>
        <fullName evidence="7">TetR/AcrR family transcriptional regulator</fullName>
    </submittedName>
</protein>
<dbReference type="InterPro" id="IPR050109">
    <property type="entry name" value="HTH-type_TetR-like_transc_reg"/>
</dbReference>
<sequence>MVSPSPTQPAPTEDHRPRVAAERRERTRAKLIACALAVIAQRGLEPGVIDEVITAAGVARGTFYNYFRTHEALWAGVAEAVSNEIVRVIDPLVLRHRDPAARLAAGLRYALQLARTYPLFAGFVIRGGVAAIRQGGQATQNIMRDIDAGIAAGRFTPLPATLILDLVLGPVVAAFASVQADDTPRDYPEQFAQAVLQALGVPRAAAQRFATRELAPIEIPASSLLAHVRKNADATSSRSRRPRHK</sequence>
<dbReference type="PANTHER" id="PTHR30055">
    <property type="entry name" value="HTH-TYPE TRANSCRIPTIONAL REGULATOR RUTR"/>
    <property type="match status" value="1"/>
</dbReference>
<feature type="domain" description="HTH tetR-type" evidence="6">
    <location>
        <begin position="25"/>
        <end position="85"/>
    </location>
</feature>
<keyword evidence="1" id="KW-0805">Transcription regulation</keyword>
<keyword evidence="2 4" id="KW-0238">DNA-binding</keyword>
<organism evidence="7 8">
    <name type="scientific">Niveibacterium microcysteis</name>
    <dbReference type="NCBI Taxonomy" id="2811415"/>
    <lineage>
        <taxon>Bacteria</taxon>
        <taxon>Pseudomonadati</taxon>
        <taxon>Pseudomonadota</taxon>
        <taxon>Betaproteobacteria</taxon>
        <taxon>Rhodocyclales</taxon>
        <taxon>Rhodocyclaceae</taxon>
        <taxon>Niveibacterium</taxon>
    </lineage>
</organism>
<evidence type="ECO:0000256" key="1">
    <source>
        <dbReference type="ARBA" id="ARBA00023015"/>
    </source>
</evidence>
<evidence type="ECO:0000256" key="3">
    <source>
        <dbReference type="ARBA" id="ARBA00023163"/>
    </source>
</evidence>
<reference evidence="7 8" key="1">
    <citation type="submission" date="2021-02" db="EMBL/GenBank/DDBJ databases">
        <title>Niveibacterium changnyeongensis HC41.</title>
        <authorList>
            <person name="Kang M."/>
        </authorList>
    </citation>
    <scope>NUCLEOTIDE SEQUENCE [LARGE SCALE GENOMIC DNA]</scope>
    <source>
        <strain evidence="7 8">HC41</strain>
    </source>
</reference>
<dbReference type="PROSITE" id="PS50977">
    <property type="entry name" value="HTH_TETR_2"/>
    <property type="match status" value="1"/>
</dbReference>
<dbReference type="InterPro" id="IPR036271">
    <property type="entry name" value="Tet_transcr_reg_TetR-rel_C_sf"/>
</dbReference>
<keyword evidence="3" id="KW-0804">Transcription</keyword>
<accession>A0ABX7M6E6</accession>
<dbReference type="SUPFAM" id="SSF48498">
    <property type="entry name" value="Tetracyclin repressor-like, C-terminal domain"/>
    <property type="match status" value="1"/>
</dbReference>
<feature type="region of interest" description="Disordered" evidence="5">
    <location>
        <begin position="1"/>
        <end position="22"/>
    </location>
</feature>
<feature type="compositionally biased region" description="Basic and acidic residues" evidence="5">
    <location>
        <begin position="12"/>
        <end position="22"/>
    </location>
</feature>
<evidence type="ECO:0000256" key="2">
    <source>
        <dbReference type="ARBA" id="ARBA00023125"/>
    </source>
</evidence>
<dbReference type="Gene3D" id="1.10.357.10">
    <property type="entry name" value="Tetracycline Repressor, domain 2"/>
    <property type="match status" value="1"/>
</dbReference>
<dbReference type="Pfam" id="PF00440">
    <property type="entry name" value="TetR_N"/>
    <property type="match status" value="1"/>
</dbReference>
<dbReference type="SUPFAM" id="SSF46689">
    <property type="entry name" value="Homeodomain-like"/>
    <property type="match status" value="1"/>
</dbReference>
<dbReference type="PANTHER" id="PTHR30055:SF234">
    <property type="entry name" value="HTH-TYPE TRANSCRIPTIONAL REGULATOR BETI"/>
    <property type="match status" value="1"/>
</dbReference>
<dbReference type="InterPro" id="IPR049513">
    <property type="entry name" value="TetR_C_40"/>
</dbReference>
<dbReference type="InterPro" id="IPR009057">
    <property type="entry name" value="Homeodomain-like_sf"/>
</dbReference>
<name>A0ABX7M6E6_9RHOO</name>
<evidence type="ECO:0000256" key="5">
    <source>
        <dbReference type="SAM" id="MobiDB-lite"/>
    </source>
</evidence>